<dbReference type="Proteomes" id="UP000289465">
    <property type="component" value="Unassembled WGS sequence"/>
</dbReference>
<evidence type="ECO:0000256" key="1">
    <source>
        <dbReference type="SAM" id="MobiDB-lite"/>
    </source>
</evidence>
<feature type="compositionally biased region" description="Basic and acidic residues" evidence="1">
    <location>
        <begin position="51"/>
        <end position="67"/>
    </location>
</feature>
<reference evidence="2 3" key="1">
    <citation type="submission" date="2018-07" db="EMBL/GenBank/DDBJ databases">
        <authorList>
            <person name="Peeters C."/>
        </authorList>
    </citation>
    <scope>NUCLEOTIDE SEQUENCE [LARGE SCALE GENOMIC DNA]</scope>
    <source>
        <strain evidence="2 3">LMG 30378</strain>
    </source>
</reference>
<feature type="compositionally biased region" description="Basic and acidic residues" evidence="1">
    <location>
        <begin position="1"/>
        <end position="19"/>
    </location>
</feature>
<evidence type="ECO:0000313" key="3">
    <source>
        <dbReference type="Proteomes" id="UP000289465"/>
    </source>
</evidence>
<dbReference type="EMBL" id="UFQC01000040">
    <property type="protein sequence ID" value="SSW72616.1"/>
    <property type="molecule type" value="Genomic_DNA"/>
</dbReference>
<dbReference type="AlphaFoldDB" id="A0A446CXM0"/>
<organism evidence="2 3">
    <name type="scientific">Achromobacter veterisilvae</name>
    <dbReference type="NCBI Taxonomy" id="2069367"/>
    <lineage>
        <taxon>Bacteria</taxon>
        <taxon>Pseudomonadati</taxon>
        <taxon>Pseudomonadota</taxon>
        <taxon>Betaproteobacteria</taxon>
        <taxon>Burkholderiales</taxon>
        <taxon>Alcaligenaceae</taxon>
        <taxon>Achromobacter</taxon>
    </lineage>
</organism>
<dbReference type="OrthoDB" id="8665343at2"/>
<proteinExistence type="predicted"/>
<feature type="region of interest" description="Disordered" evidence="1">
    <location>
        <begin position="1"/>
        <end position="82"/>
    </location>
</feature>
<dbReference type="RefSeq" id="WP_129245248.1">
    <property type="nucleotide sequence ID" value="NZ_UFQC01000040.1"/>
</dbReference>
<gene>
    <name evidence="2" type="ORF">AVE30378_05237</name>
</gene>
<accession>A0A446CXM0</accession>
<name>A0A446CXM0_9BURK</name>
<protein>
    <submittedName>
        <fullName evidence="2">Uncharacterized protein</fullName>
    </submittedName>
</protein>
<sequence length="82" mass="9040">MNTDRKRDTGQPRAQRDPAKPQANTPRDESEAARRSGQFGADKPGFGKPPPHPERGSDKKPNDKGPEYEEGGQYPGKRPEGK</sequence>
<evidence type="ECO:0000313" key="2">
    <source>
        <dbReference type="EMBL" id="SSW72616.1"/>
    </source>
</evidence>